<reference evidence="2" key="1">
    <citation type="submission" date="2007-08" db="EMBL/GenBank/DDBJ databases">
        <authorList>
            <person name="Frangeul L."/>
        </authorList>
    </citation>
    <scope>NUCLEOTIDE SEQUENCE</scope>
    <source>
        <strain evidence="2">PCC 7806</strain>
    </source>
</reference>
<evidence type="ECO:0000256" key="1">
    <source>
        <dbReference type="SAM" id="SignalP"/>
    </source>
</evidence>
<keyword evidence="1" id="KW-0732">Signal</keyword>
<feature type="chain" id="PRO_5002733425" evidence="1">
    <location>
        <begin position="25"/>
        <end position="176"/>
    </location>
</feature>
<evidence type="ECO:0000313" key="2">
    <source>
        <dbReference type="EMBL" id="CAO88825.1"/>
    </source>
</evidence>
<name>A8YAC1_MICA7</name>
<sequence length="176" mass="19065">MKKTILQGSVLALLLLGVANEGHWAGWQGSARSQGTVLEVAVPDKATVTRKQGASLTGQLTAFNQTSLTLSAEGYSEKVPLTQVQAIAFQGGDIWVEGQRLPARIRGFIKTWSGVPVSVLNLQNPPRSANLNLNGIENPEELKKLLSNNNKVRVLSKISFDSPRTMTVETFTMPKP</sequence>
<gene>
    <name evidence="2" type="ORF">IPF_5404</name>
</gene>
<accession>A8YAC1</accession>
<organism evidence="2">
    <name type="scientific">Microcystis aeruginosa (strain PCC 7806)</name>
    <dbReference type="NCBI Taxonomy" id="267872"/>
    <lineage>
        <taxon>Bacteria</taxon>
        <taxon>Bacillati</taxon>
        <taxon>Cyanobacteriota</taxon>
        <taxon>Cyanophyceae</taxon>
        <taxon>Oscillatoriophycideae</taxon>
        <taxon>Chroococcales</taxon>
        <taxon>Microcystaceae</taxon>
        <taxon>Microcystis</taxon>
    </lineage>
</organism>
<dbReference type="RefSeq" id="WP_084990053.1">
    <property type="nucleotide sequence ID" value="NZ_CP130696.1"/>
</dbReference>
<dbReference type="EMBL" id="AM778880">
    <property type="protein sequence ID" value="CAO88825.1"/>
    <property type="molecule type" value="Genomic_DNA"/>
</dbReference>
<protein>
    <submittedName>
        <fullName evidence="2">Similar to tr|A3IQU2|A3IQU2_9CHRO Hypothetical protein</fullName>
    </submittedName>
</protein>
<dbReference type="AlphaFoldDB" id="A8YAC1"/>
<proteinExistence type="predicted"/>
<feature type="signal peptide" evidence="1">
    <location>
        <begin position="1"/>
        <end position="24"/>
    </location>
</feature>